<dbReference type="RefSeq" id="WP_319844409.1">
    <property type="nucleotide sequence ID" value="NZ_JAXAFJ010000004.1"/>
</dbReference>
<evidence type="ECO:0000313" key="2">
    <source>
        <dbReference type="Proteomes" id="UP001274321"/>
    </source>
</evidence>
<reference evidence="1 2" key="1">
    <citation type="submission" date="2023-11" db="EMBL/GenBank/DDBJ databases">
        <authorList>
            <person name="Bao R."/>
        </authorList>
    </citation>
    <scope>NUCLEOTIDE SEQUENCE [LARGE SCALE GENOMIC DNA]</scope>
    <source>
        <strain evidence="1 2">PJ23</strain>
    </source>
</reference>
<comment type="caution">
    <text evidence="1">The sequence shown here is derived from an EMBL/GenBank/DDBJ whole genome shotgun (WGS) entry which is preliminary data.</text>
</comment>
<keyword evidence="2" id="KW-1185">Reference proteome</keyword>
<gene>
    <name evidence="1" type="ORF">SCD90_08390</name>
</gene>
<name>A0ABU4RNA0_9HYPH</name>
<accession>A0ABU4RNA0</accession>
<dbReference type="Proteomes" id="UP001274321">
    <property type="component" value="Unassembled WGS sequence"/>
</dbReference>
<proteinExistence type="predicted"/>
<dbReference type="EMBL" id="JAXAFJ010000004">
    <property type="protein sequence ID" value="MDX6806081.1"/>
    <property type="molecule type" value="Genomic_DNA"/>
</dbReference>
<evidence type="ECO:0000313" key="1">
    <source>
        <dbReference type="EMBL" id="MDX6806081.1"/>
    </source>
</evidence>
<protein>
    <submittedName>
        <fullName evidence="1">Uncharacterized protein</fullName>
    </submittedName>
</protein>
<sequence length="51" mass="5529">MPGFLPSAVVRGNPFCLILSLSKDASEAALPQSFDKLRMRSVGMKGTEIDF</sequence>
<organism evidence="1 2">
    <name type="scientific">Terrihabitans rhizophilus</name>
    <dbReference type="NCBI Taxonomy" id="3092662"/>
    <lineage>
        <taxon>Bacteria</taxon>
        <taxon>Pseudomonadati</taxon>
        <taxon>Pseudomonadota</taxon>
        <taxon>Alphaproteobacteria</taxon>
        <taxon>Hyphomicrobiales</taxon>
        <taxon>Terrihabitans</taxon>
    </lineage>
</organism>